<evidence type="ECO:0000256" key="1">
    <source>
        <dbReference type="SAM" id="Phobius"/>
    </source>
</evidence>
<keyword evidence="1" id="KW-0812">Transmembrane</keyword>
<keyword evidence="3" id="KW-1185">Reference proteome</keyword>
<reference evidence="2 3" key="1">
    <citation type="submission" date="2020-08" db="EMBL/GenBank/DDBJ databases">
        <title>Whole genome shotgun sequence of Actinoplanes ianthinogenes NBRC 13996.</title>
        <authorList>
            <person name="Komaki H."/>
            <person name="Tamura T."/>
        </authorList>
    </citation>
    <scope>NUCLEOTIDE SEQUENCE [LARGE SCALE GENOMIC DNA]</scope>
    <source>
        <strain evidence="2 3">NBRC 13996</strain>
    </source>
</reference>
<keyword evidence="1" id="KW-1133">Transmembrane helix</keyword>
<feature type="transmembrane region" description="Helical" evidence="1">
    <location>
        <begin position="90"/>
        <end position="107"/>
    </location>
</feature>
<accession>A0ABN6CEX8</accession>
<proteinExistence type="predicted"/>
<sequence>MNLRRPGRYLLGMDGWLLWWYDTRRCGRQLCVLLAVTAALWFTAPLVYWGSWLTAALVPLAAALCAAAIVAREPLAELHLSLPTSLARTLGRRLILLTGLLLAATTLLAVRDYVWATAALLIATAAYTAVATRSVSTASTAVFGVWLGKLLVVDRMLPGGLQPVPLLVAAAGLILLTVLRLRDGEALIHQEGE</sequence>
<feature type="transmembrane region" description="Helical" evidence="1">
    <location>
        <begin position="49"/>
        <end position="70"/>
    </location>
</feature>
<organism evidence="2 3">
    <name type="scientific">Actinoplanes ianthinogenes</name>
    <dbReference type="NCBI Taxonomy" id="122358"/>
    <lineage>
        <taxon>Bacteria</taxon>
        <taxon>Bacillati</taxon>
        <taxon>Actinomycetota</taxon>
        <taxon>Actinomycetes</taxon>
        <taxon>Micromonosporales</taxon>
        <taxon>Micromonosporaceae</taxon>
        <taxon>Actinoplanes</taxon>
    </lineage>
</organism>
<evidence type="ECO:0000313" key="2">
    <source>
        <dbReference type="EMBL" id="BCJ44150.1"/>
    </source>
</evidence>
<feature type="transmembrane region" description="Helical" evidence="1">
    <location>
        <begin position="26"/>
        <end position="43"/>
    </location>
</feature>
<feature type="transmembrane region" description="Helical" evidence="1">
    <location>
        <begin position="113"/>
        <end position="130"/>
    </location>
</feature>
<dbReference type="EMBL" id="AP023356">
    <property type="protein sequence ID" value="BCJ44150.1"/>
    <property type="molecule type" value="Genomic_DNA"/>
</dbReference>
<keyword evidence="1" id="KW-0472">Membrane</keyword>
<name>A0ABN6CEX8_9ACTN</name>
<evidence type="ECO:0000313" key="3">
    <source>
        <dbReference type="Proteomes" id="UP000676967"/>
    </source>
</evidence>
<dbReference type="Proteomes" id="UP000676967">
    <property type="component" value="Chromosome"/>
</dbReference>
<protein>
    <submittedName>
        <fullName evidence="2">Uncharacterized protein</fullName>
    </submittedName>
</protein>
<gene>
    <name evidence="2" type="ORF">Aiant_48070</name>
</gene>
<feature type="transmembrane region" description="Helical" evidence="1">
    <location>
        <begin position="164"/>
        <end position="181"/>
    </location>
</feature>